<organism evidence="5 6">
    <name type="scientific">Flavobacterium degerlachei</name>
    <dbReference type="NCBI Taxonomy" id="229203"/>
    <lineage>
        <taxon>Bacteria</taxon>
        <taxon>Pseudomonadati</taxon>
        <taxon>Bacteroidota</taxon>
        <taxon>Flavobacteriia</taxon>
        <taxon>Flavobacteriales</taxon>
        <taxon>Flavobacteriaceae</taxon>
        <taxon>Flavobacterium</taxon>
    </lineage>
</organism>
<dbReference type="PRINTS" id="PR00449">
    <property type="entry name" value="RASTRNSFRMNG"/>
</dbReference>
<accession>A0A1H3FYM5</accession>
<dbReference type="InterPro" id="IPR050836">
    <property type="entry name" value="SDS22/Internalin_LRR"/>
</dbReference>
<gene>
    <name evidence="5" type="ORF">SAMN05444338_11930</name>
</gene>
<dbReference type="SMART" id="SM00365">
    <property type="entry name" value="LRR_SD22"/>
    <property type="match status" value="4"/>
</dbReference>
<dbReference type="Gene3D" id="3.30.310.200">
    <property type="match status" value="1"/>
</dbReference>
<proteinExistence type="predicted"/>
<evidence type="ECO:0000259" key="3">
    <source>
        <dbReference type="Pfam" id="PF16095"/>
    </source>
</evidence>
<dbReference type="PANTHER" id="PTHR46652:SF3">
    <property type="entry name" value="LEUCINE-RICH REPEAT-CONTAINING PROTEIN 9"/>
    <property type="match status" value="1"/>
</dbReference>
<dbReference type="Proteomes" id="UP000198569">
    <property type="component" value="Unassembled WGS sequence"/>
</dbReference>
<dbReference type="InterPro" id="IPR032675">
    <property type="entry name" value="LRR_dom_sf"/>
</dbReference>
<keyword evidence="2" id="KW-0677">Repeat</keyword>
<dbReference type="InterPro" id="IPR057263">
    <property type="entry name" value="COR-B"/>
</dbReference>
<dbReference type="Gene3D" id="3.40.50.300">
    <property type="entry name" value="P-loop containing nucleotide triphosphate hydrolases"/>
    <property type="match status" value="1"/>
</dbReference>
<dbReference type="STRING" id="229203.SAMN05444338_11930"/>
<dbReference type="InterPro" id="IPR036388">
    <property type="entry name" value="WH-like_DNA-bd_sf"/>
</dbReference>
<dbReference type="EMBL" id="FNMV01000019">
    <property type="protein sequence ID" value="SDX95264.1"/>
    <property type="molecule type" value="Genomic_DNA"/>
</dbReference>
<dbReference type="PANTHER" id="PTHR46652">
    <property type="entry name" value="LEUCINE-RICH REPEAT AND IQ DOMAIN-CONTAINING PROTEIN 1-RELATED"/>
    <property type="match status" value="1"/>
</dbReference>
<dbReference type="PROSITE" id="PS51450">
    <property type="entry name" value="LRR"/>
    <property type="match status" value="5"/>
</dbReference>
<evidence type="ECO:0000256" key="2">
    <source>
        <dbReference type="ARBA" id="ARBA00022737"/>
    </source>
</evidence>
<reference evidence="6" key="1">
    <citation type="submission" date="2016-10" db="EMBL/GenBank/DDBJ databases">
        <authorList>
            <person name="Varghese N."/>
            <person name="Submissions S."/>
        </authorList>
    </citation>
    <scope>NUCLEOTIDE SEQUENCE [LARGE SCALE GENOMIC DNA]</scope>
    <source>
        <strain evidence="6">DSM 15718</strain>
    </source>
</reference>
<evidence type="ECO:0000256" key="1">
    <source>
        <dbReference type="ARBA" id="ARBA00022614"/>
    </source>
</evidence>
<dbReference type="OrthoDB" id="1148122at2"/>
<dbReference type="Pfam" id="PF08477">
    <property type="entry name" value="Roc"/>
    <property type="match status" value="1"/>
</dbReference>
<evidence type="ECO:0000313" key="5">
    <source>
        <dbReference type="EMBL" id="SDX95264.1"/>
    </source>
</evidence>
<dbReference type="SUPFAM" id="SSF52540">
    <property type="entry name" value="P-loop containing nucleoside triphosphate hydrolases"/>
    <property type="match status" value="1"/>
</dbReference>
<keyword evidence="1" id="KW-0433">Leucine-rich repeat</keyword>
<evidence type="ECO:0000313" key="6">
    <source>
        <dbReference type="Proteomes" id="UP000198569"/>
    </source>
</evidence>
<dbReference type="SUPFAM" id="SSF52058">
    <property type="entry name" value="L domain-like"/>
    <property type="match status" value="1"/>
</dbReference>
<dbReference type="Pfam" id="PF25497">
    <property type="entry name" value="COR-B"/>
    <property type="match status" value="1"/>
</dbReference>
<dbReference type="InterPro" id="IPR032171">
    <property type="entry name" value="COR-A"/>
</dbReference>
<dbReference type="RefSeq" id="WP_091435026.1">
    <property type="nucleotide sequence ID" value="NZ_FNMV01000019.1"/>
</dbReference>
<dbReference type="Pfam" id="PF16095">
    <property type="entry name" value="COR-A"/>
    <property type="match status" value="1"/>
</dbReference>
<dbReference type="Pfam" id="PF12799">
    <property type="entry name" value="LRR_4"/>
    <property type="match status" value="2"/>
</dbReference>
<dbReference type="Gene3D" id="3.80.10.10">
    <property type="entry name" value="Ribonuclease Inhibitor"/>
    <property type="match status" value="1"/>
</dbReference>
<dbReference type="InterPro" id="IPR001611">
    <property type="entry name" value="Leu-rich_rpt"/>
</dbReference>
<dbReference type="AlphaFoldDB" id="A0A1H3FYM5"/>
<feature type="domain" description="C-terminal of Roc COR-B" evidence="4">
    <location>
        <begin position="621"/>
        <end position="753"/>
    </location>
</feature>
<name>A0A1H3FYM5_9FLAO</name>
<feature type="domain" description="COR" evidence="3">
    <location>
        <begin position="450"/>
        <end position="600"/>
    </location>
</feature>
<dbReference type="InterPro" id="IPR025875">
    <property type="entry name" value="Leu-rich_rpt_4"/>
</dbReference>
<keyword evidence="6" id="KW-1185">Reference proteome</keyword>
<dbReference type="Gene3D" id="1.10.10.10">
    <property type="entry name" value="Winged helix-like DNA-binding domain superfamily/Winged helix DNA-binding domain"/>
    <property type="match status" value="1"/>
</dbReference>
<evidence type="ECO:0000259" key="4">
    <source>
        <dbReference type="Pfam" id="PF25497"/>
    </source>
</evidence>
<protein>
    <submittedName>
        <fullName evidence="5">Uncharacterized protein</fullName>
    </submittedName>
</protein>
<dbReference type="Gene3D" id="1.10.10.2200">
    <property type="match status" value="1"/>
</dbReference>
<sequence>MNNLNIINELEKEYRITISQGRDETYEMDYYDENYFLLNETGEIIELVLRQLNKHLDLKIISSLVKLETLIITDIKINNLNDIIYFKNLVKLTLRGCSIEDLAPLKTLNFLSYLDLGSNEISQLSILKNFKKLRFLGLRNNKIVDISPLAELINIENLFLWNNQISDINILSNLHDLNNLDLGNNRITDISSLSNLNSLTHIDISSNKISDLRPLEKFIVKNFDIIYDQFDLDEELENIIYIQYNHFTIPPIEVIEQGNETIIQYFEDARTYNLKSLNECKLIFVGDGGLGKTSLMKKIIGMPYTKEETTHGINKKTWSEIKNKEGEDIRVNLWDFGGQHIQHSLHQFFLTEKVIYILLLDPRNDSSAIYWLEQIEKLGKGSEVLIVYNWKEEKDKNSHNNKNFYELRKTYPKLKDPFLLSCKEGEGFDNFKYELTKIILTQRDLLVQYPINWFKIKSELEKNVTVNKNFIAYNEYDIICDNNKYYNETNRKNLLKQLDKIGSIVFFDRPILEELQVLNPDWITTGAYSVITSEITRTNKGHLNFKDLKEIFKEEKYLFANEKVKLKYRTKDFQFILALMTDYDLCVYNPFVQDEYLVPCAFEGEKPIEFETYKTDAKHYRFQFESAFEMLIMYRFMARNISKCIENGYWQSGIVLKDLNNETFALVETNQHSKIIDFWIKGQNIRGFWEVLRSDIKDINSKYSLKFKEEVLYDNYVEQQNEFYYDEEYEDVFLSYDEMIGSLYNGIRVIDYHPTHKIKNIDVLKVIENFEDSSKIIKSMEKQGIHFHGNVINNGQLLSKNSTQTVYNNNYSNNHKIEELKDILEDFEDVSKANKEWQDNFTNALLEICRLEDAKNEIEVKKSVGKLKKFFNKAKEIKDWVAIGVLPTELVAKGGKMIELGEDLFKFISKLPKLPF</sequence>
<dbReference type="InterPro" id="IPR027417">
    <property type="entry name" value="P-loop_NTPase"/>
</dbReference>